<comment type="caution">
    <text evidence="1">The sequence shown here is derived from an EMBL/GenBank/DDBJ whole genome shotgun (WGS) entry which is preliminary data.</text>
</comment>
<gene>
    <name evidence="1" type="ORF">IQ215_13270</name>
</gene>
<evidence type="ECO:0000313" key="1">
    <source>
        <dbReference type="EMBL" id="MBE9223668.1"/>
    </source>
</evidence>
<evidence type="ECO:0000313" key="2">
    <source>
        <dbReference type="Proteomes" id="UP000654604"/>
    </source>
</evidence>
<dbReference type="EMBL" id="JADEWC010000040">
    <property type="protein sequence ID" value="MBE9223668.1"/>
    <property type="molecule type" value="Genomic_DNA"/>
</dbReference>
<keyword evidence="2" id="KW-1185">Reference proteome</keyword>
<dbReference type="Proteomes" id="UP000654604">
    <property type="component" value="Unassembled WGS sequence"/>
</dbReference>
<reference evidence="1 2" key="1">
    <citation type="submission" date="2020-10" db="EMBL/GenBank/DDBJ databases">
        <authorList>
            <person name="Castelo-Branco R."/>
            <person name="Eusebio N."/>
            <person name="Adriana R."/>
            <person name="Vieira A."/>
            <person name="Brugerolle De Fraissinette N."/>
            <person name="Rezende De Castro R."/>
            <person name="Schneider M.P."/>
            <person name="Vasconcelos V."/>
            <person name="Leao P.N."/>
        </authorList>
    </citation>
    <scope>NUCLEOTIDE SEQUENCE [LARGE SCALE GENOMIC DNA]</scope>
    <source>
        <strain evidence="1 2">LEGE 03274</strain>
    </source>
</reference>
<proteinExistence type="predicted"/>
<accession>A0ABR9V708</accession>
<name>A0ABR9V708_9CHRO</name>
<organism evidence="1 2">
    <name type="scientific">Cyanobacterium stanieri LEGE 03274</name>
    <dbReference type="NCBI Taxonomy" id="1828756"/>
    <lineage>
        <taxon>Bacteria</taxon>
        <taxon>Bacillati</taxon>
        <taxon>Cyanobacteriota</taxon>
        <taxon>Cyanophyceae</taxon>
        <taxon>Oscillatoriophycideae</taxon>
        <taxon>Chroococcales</taxon>
        <taxon>Geminocystaceae</taxon>
        <taxon>Cyanobacterium</taxon>
    </lineage>
</organism>
<sequence>MHSFTELVDSCAAFTLKNLKEANEKTIEALQVSGATSLVKTLQMIQLQKAILAVGMFSIFEANLQDYLDCSLGFVEAKKILSDEGELGTKDKFEDLCLAINVLKHGRGRSYDTLVAKATTLPFTIKLPDESLLSEGDVSAISTLIKVDDAFVQHCGDVISEVFKVILRVRPLGSVRIGEIGSAGN</sequence>
<protein>
    <submittedName>
        <fullName evidence="1">Uncharacterized protein</fullName>
    </submittedName>
</protein>